<dbReference type="Pfam" id="PF02463">
    <property type="entry name" value="SMC_N"/>
    <property type="match status" value="1"/>
</dbReference>
<evidence type="ECO:0000259" key="7">
    <source>
        <dbReference type="SMART" id="SM00968"/>
    </source>
</evidence>
<dbReference type="OrthoDB" id="9143at2157"/>
<dbReference type="Gene3D" id="1.10.287.1490">
    <property type="match status" value="1"/>
</dbReference>
<dbReference type="Gene3D" id="3.40.50.300">
    <property type="entry name" value="P-loop containing nucleotide triphosphate hydrolases"/>
    <property type="match status" value="2"/>
</dbReference>
<comment type="similarity">
    <text evidence="6">Belongs to the SMC family.</text>
</comment>
<gene>
    <name evidence="6" type="primary">smc</name>
    <name evidence="8" type="ordered locus">Metig_0922</name>
</gene>
<feature type="binding site" evidence="6">
    <location>
        <begin position="32"/>
        <end position="39"/>
    </location>
    <ligand>
        <name>ATP</name>
        <dbReference type="ChEBI" id="CHEBI:30616"/>
    </ligand>
</feature>
<dbReference type="GO" id="GO:0005524">
    <property type="term" value="F:ATP binding"/>
    <property type="evidence" value="ECO:0007669"/>
    <property type="project" value="UniProtKB-UniRule"/>
</dbReference>
<comment type="function">
    <text evidence="6">Required for chromosome condensation and partitioning.</text>
</comment>
<organism evidence="9">
    <name type="scientific">Methanotorris igneus (strain DSM 5666 / JCM 11834 / Kol 5)</name>
    <dbReference type="NCBI Taxonomy" id="880724"/>
    <lineage>
        <taxon>Archaea</taxon>
        <taxon>Methanobacteriati</taxon>
        <taxon>Methanobacteriota</taxon>
        <taxon>Methanomada group</taxon>
        <taxon>Methanococci</taxon>
        <taxon>Methanococcales</taxon>
        <taxon>Methanocaldococcaceae</taxon>
        <taxon>Methanotorris</taxon>
    </lineage>
</organism>
<evidence type="ECO:0000313" key="9">
    <source>
        <dbReference type="Proteomes" id="UP000009227"/>
    </source>
</evidence>
<dbReference type="GO" id="GO:0030261">
    <property type="term" value="P:chromosome condensation"/>
    <property type="evidence" value="ECO:0007669"/>
    <property type="project" value="InterPro"/>
</dbReference>
<comment type="domain">
    <text evidence="6">Contains large globular domains required for ATP hydrolysis at each terminus and a third globular domain forming a flexible hinge near the middle of the molecule. These domains are separated by coiled-coil structures.</text>
</comment>
<keyword evidence="9" id="KW-1185">Reference proteome</keyword>
<dbReference type="STRING" id="880724.Metig_0922"/>
<comment type="subunit">
    <text evidence="6">Homodimer.</text>
</comment>
<dbReference type="Gene3D" id="1.20.1060.20">
    <property type="match status" value="1"/>
</dbReference>
<dbReference type="InterPro" id="IPR027417">
    <property type="entry name" value="P-loop_NTPase"/>
</dbReference>
<dbReference type="InterPro" id="IPR003395">
    <property type="entry name" value="RecF/RecN/SMC_N"/>
</dbReference>
<evidence type="ECO:0000256" key="4">
    <source>
        <dbReference type="ARBA" id="ARBA00023054"/>
    </source>
</evidence>
<dbReference type="EMBL" id="CP002737">
    <property type="protein sequence ID" value="AEF96465.1"/>
    <property type="molecule type" value="Genomic_DNA"/>
</dbReference>
<dbReference type="GO" id="GO:0005694">
    <property type="term" value="C:chromosome"/>
    <property type="evidence" value="ECO:0007669"/>
    <property type="project" value="InterPro"/>
</dbReference>
<dbReference type="GO" id="GO:0007059">
    <property type="term" value="P:chromosome segregation"/>
    <property type="evidence" value="ECO:0007669"/>
    <property type="project" value="UniProtKB-UniRule"/>
</dbReference>
<dbReference type="GO" id="GO:0006260">
    <property type="term" value="P:DNA replication"/>
    <property type="evidence" value="ECO:0007669"/>
    <property type="project" value="UniProtKB-UniRule"/>
</dbReference>
<dbReference type="RefSeq" id="WP_013799067.1">
    <property type="nucleotide sequence ID" value="NC_015562.1"/>
</dbReference>
<dbReference type="KEGG" id="mig:Metig_0922"/>
<dbReference type="AlphaFoldDB" id="F6BDA4"/>
<dbReference type="HAMAP" id="MF_01894">
    <property type="entry name" value="Smc_prok"/>
    <property type="match status" value="1"/>
</dbReference>
<evidence type="ECO:0000256" key="5">
    <source>
        <dbReference type="ARBA" id="ARBA00023125"/>
    </source>
</evidence>
<evidence type="ECO:0000256" key="3">
    <source>
        <dbReference type="ARBA" id="ARBA00022840"/>
    </source>
</evidence>
<sequence length="1181" mass="137692">MTVLSELHLKNFKSFKNAKLKIPMGFTAIVGPNGSGKSNIVDAICFVLGKSSAKTLRAGRFNELITYHNGKREKFAEVTLYFDNSDRALPVDSDKVGISRKVTLDGDSAYYLIWEEVEEKDGKITTKEKRKRIKKSELLDIIGRIGLKPDGPNIILQGDLLKIISMSPIERRKIIDEISGIAEFDEKKEKAKAELEKAREYIEKIDIRINEVKSNLEKLKKEKEDAEKYIALNEELKMTKYALISKRIDFLNVVLDEIKNEIEKLNELKEEFQEDVDEIDNQIAELKNKLNNIINELQEKGNEEVIELHKSIKELEISIENDRKALNRTINELTNIEKNIEEKDNEVKETHNKIVNIRKEIMEKEKEIKEIQEKIGNLEREREDLKSKIKESEDIIEALKKKESEISEEIAKAQNELYKLREELNKIEGEINKKSYALKNNNETIEKLKKELEILANKKEDTRTLYKELEDVAVELEFSKKQLQKLEEEKKVYQNKLDELHSEYVKENARVKALKEMEDIHLDRTIKEILNANLPGVIDIVGNLGKTKPEYQIAIEIAAGNRLNFIVIKRMEDGARAIEYLKKKNLGRATFLPLDRIEGREADYVYEDGVVGRAIDLVEFDEKYRNVFNYVFGNTIIVENLDVAKELSKKYRRVRFVTLEGDVIEPSGAMVGGSVKRKSRIKVDVDLSKLEQLTDEIMKVEDKLKEIKRNIEELNNKISYYSSRKAELESKLRIIREDELKKEETIKNNNLKIKELELENKKIAEELEELNDEKEELLYKIGNLEKRIDNLMSQRENILNELKSFENQQHITRIKEIDAEIEKLTKIKNKMQNEIEKGLTLVKDVLIPKINELNERIKELNEKKEILSKNIEFYKSNIEKNTEILKKKKEKYEELTKNLKELNEKKEVYENEIKNLYKQKNELLNKIKEIENKIGDLLVDKAKYEAKLEEEERKLYLCEKVEVSEKLIMLDIDELERHQANLETEIKKLEPVNMRAIEDYNFVFERYNELIEKRKEYERDEKKYLQLMEEVEKRKKEVFMEVFEKVAKNFEKIYKEIGGTGKLSLENEENPFEGGLLIDASPKGKKLQSLDVMSGGEKSLTALAFLFAIQELNPSPFYVLDEVDAALDTKNAALIGDMIKNASKTTQFIVISHREQMVSRADTLYGVCMENGLSKVVGIRL</sequence>
<keyword evidence="2 6" id="KW-0547">Nucleotide-binding</keyword>
<keyword evidence="1 6" id="KW-0963">Cytoplasm</keyword>
<dbReference type="SUPFAM" id="SSF52540">
    <property type="entry name" value="P-loop containing nucleoside triphosphate hydrolases"/>
    <property type="match status" value="1"/>
</dbReference>
<dbReference type="Gene3D" id="3.30.70.1620">
    <property type="match status" value="1"/>
</dbReference>
<feature type="coiled-coil region" evidence="6">
    <location>
        <begin position="181"/>
        <end position="517"/>
    </location>
</feature>
<dbReference type="NCBIfam" id="TIGR02168">
    <property type="entry name" value="SMC_prok_B"/>
    <property type="match status" value="1"/>
</dbReference>
<dbReference type="Pfam" id="PF06470">
    <property type="entry name" value="SMC_hinge"/>
    <property type="match status" value="1"/>
</dbReference>
<keyword evidence="3 6" id="KW-0067">ATP-binding</keyword>
<comment type="subcellular location">
    <subcellularLocation>
        <location evidence="6">Cytoplasm</location>
    </subcellularLocation>
</comment>
<dbReference type="GeneID" id="10643766"/>
<dbReference type="PANTHER" id="PTHR43977">
    <property type="entry name" value="STRUCTURAL MAINTENANCE OF CHROMOSOMES PROTEIN 3"/>
    <property type="match status" value="1"/>
</dbReference>
<keyword evidence="5 6" id="KW-0238">DNA-binding</keyword>
<dbReference type="GO" id="GO:0007062">
    <property type="term" value="P:sister chromatid cohesion"/>
    <property type="evidence" value="ECO:0007669"/>
    <property type="project" value="InterPro"/>
</dbReference>
<feature type="coiled-coil region" evidence="6">
    <location>
        <begin position="683"/>
        <end position="954"/>
    </location>
</feature>
<evidence type="ECO:0000256" key="2">
    <source>
        <dbReference type="ARBA" id="ARBA00022741"/>
    </source>
</evidence>
<feature type="domain" description="SMC hinge" evidence="7">
    <location>
        <begin position="535"/>
        <end position="648"/>
    </location>
</feature>
<accession>F6BDA4</accession>
<evidence type="ECO:0000256" key="6">
    <source>
        <dbReference type="HAMAP-Rule" id="MF_01894"/>
    </source>
</evidence>
<dbReference type="PIRSF" id="PIRSF005719">
    <property type="entry name" value="SMC"/>
    <property type="match status" value="1"/>
</dbReference>
<dbReference type="GO" id="GO:0003677">
    <property type="term" value="F:DNA binding"/>
    <property type="evidence" value="ECO:0007669"/>
    <property type="project" value="UniProtKB-UniRule"/>
</dbReference>
<feature type="coiled-coil region" evidence="6">
    <location>
        <begin position="1000"/>
        <end position="1037"/>
    </location>
</feature>
<dbReference type="InterPro" id="IPR036277">
    <property type="entry name" value="SMC_hinge_sf"/>
</dbReference>
<evidence type="ECO:0000256" key="1">
    <source>
        <dbReference type="ARBA" id="ARBA00022490"/>
    </source>
</evidence>
<dbReference type="GO" id="GO:0016887">
    <property type="term" value="F:ATP hydrolysis activity"/>
    <property type="evidence" value="ECO:0007669"/>
    <property type="project" value="InterPro"/>
</dbReference>
<protein>
    <recommendedName>
        <fullName evidence="6">Chromosome partition protein Smc</fullName>
    </recommendedName>
</protein>
<reference evidence="8 9" key="1">
    <citation type="submission" date="2011-05" db="EMBL/GenBank/DDBJ databases">
        <title>Complete sequence of Methanotorris igneus Kol 5.</title>
        <authorList>
            <consortium name="US DOE Joint Genome Institute"/>
            <person name="Lucas S."/>
            <person name="Han J."/>
            <person name="Lapidus A."/>
            <person name="Cheng J.-F."/>
            <person name="Goodwin L."/>
            <person name="Pitluck S."/>
            <person name="Peters L."/>
            <person name="Mikhailova N."/>
            <person name="Chertkov O."/>
            <person name="Han C."/>
            <person name="Tapia R."/>
            <person name="Land M."/>
            <person name="Hauser L."/>
            <person name="Kyrpides N."/>
            <person name="Ivanova N."/>
            <person name="Pagani I."/>
            <person name="Sieprawska-Lupa M."/>
            <person name="Whitman W."/>
            <person name="Woyke T."/>
        </authorList>
    </citation>
    <scope>NUCLEOTIDE SEQUENCE [LARGE SCALE GENOMIC DNA]</scope>
    <source>
        <strain evidence="9">DSM 5666 / JCM 11834 / Kol 5</strain>
    </source>
</reference>
<dbReference type="SUPFAM" id="SSF75553">
    <property type="entry name" value="Smc hinge domain"/>
    <property type="match status" value="1"/>
</dbReference>
<name>F6BDA4_METIK</name>
<dbReference type="Proteomes" id="UP000009227">
    <property type="component" value="Chromosome"/>
</dbReference>
<dbReference type="NCBIfam" id="TIGR02169">
    <property type="entry name" value="SMC_prok_A"/>
    <property type="match status" value="1"/>
</dbReference>
<dbReference type="SMART" id="SM00968">
    <property type="entry name" value="SMC_hinge"/>
    <property type="match status" value="1"/>
</dbReference>
<dbReference type="InterPro" id="IPR011890">
    <property type="entry name" value="SMC_prok"/>
</dbReference>
<keyword evidence="4 6" id="KW-0175">Coiled coil</keyword>
<dbReference type="InterPro" id="IPR024704">
    <property type="entry name" value="SMC"/>
</dbReference>
<dbReference type="InterPro" id="IPR010935">
    <property type="entry name" value="SMC_hinge"/>
</dbReference>
<dbReference type="HOGENOM" id="CLU_001042_2_2_2"/>
<dbReference type="GO" id="GO:0005737">
    <property type="term" value="C:cytoplasm"/>
    <property type="evidence" value="ECO:0007669"/>
    <property type="project" value="UniProtKB-SubCell"/>
</dbReference>
<proteinExistence type="inferred from homology"/>
<evidence type="ECO:0000313" key="8">
    <source>
        <dbReference type="EMBL" id="AEF96465.1"/>
    </source>
</evidence>